<protein>
    <submittedName>
        <fullName evidence="3">Uncharacterized protein</fullName>
    </submittedName>
</protein>
<evidence type="ECO:0000256" key="1">
    <source>
        <dbReference type="SAM" id="Coils"/>
    </source>
</evidence>
<organism evidence="3 4">
    <name type="scientific">Talaromyces proteolyticus</name>
    <dbReference type="NCBI Taxonomy" id="1131652"/>
    <lineage>
        <taxon>Eukaryota</taxon>
        <taxon>Fungi</taxon>
        <taxon>Dikarya</taxon>
        <taxon>Ascomycota</taxon>
        <taxon>Pezizomycotina</taxon>
        <taxon>Eurotiomycetes</taxon>
        <taxon>Eurotiomycetidae</taxon>
        <taxon>Eurotiales</taxon>
        <taxon>Trichocomaceae</taxon>
        <taxon>Talaromyces</taxon>
        <taxon>Talaromyces sect. Bacilispori</taxon>
    </lineage>
</organism>
<keyword evidence="1" id="KW-0175">Coiled coil</keyword>
<proteinExistence type="predicted"/>
<feature type="region of interest" description="Disordered" evidence="2">
    <location>
        <begin position="357"/>
        <end position="389"/>
    </location>
</feature>
<dbReference type="AlphaFoldDB" id="A0AAD4KNN3"/>
<evidence type="ECO:0000256" key="2">
    <source>
        <dbReference type="SAM" id="MobiDB-lite"/>
    </source>
</evidence>
<comment type="caution">
    <text evidence="3">The sequence shown here is derived from an EMBL/GenBank/DDBJ whole genome shotgun (WGS) entry which is preliminary data.</text>
</comment>
<dbReference type="RefSeq" id="XP_046070858.1">
    <property type="nucleotide sequence ID" value="XM_046211344.1"/>
</dbReference>
<evidence type="ECO:0000313" key="3">
    <source>
        <dbReference type="EMBL" id="KAH8695920.1"/>
    </source>
</evidence>
<feature type="compositionally biased region" description="Polar residues" evidence="2">
    <location>
        <begin position="373"/>
        <end position="389"/>
    </location>
</feature>
<gene>
    <name evidence="3" type="ORF">BGW36DRAFT_297280</name>
</gene>
<evidence type="ECO:0000313" key="4">
    <source>
        <dbReference type="Proteomes" id="UP001201262"/>
    </source>
</evidence>
<reference evidence="3" key="1">
    <citation type="submission" date="2021-12" db="EMBL/GenBank/DDBJ databases">
        <title>Convergent genome expansion in fungi linked to evolution of root-endophyte symbiosis.</title>
        <authorList>
            <consortium name="DOE Joint Genome Institute"/>
            <person name="Ke Y.-H."/>
            <person name="Bonito G."/>
            <person name="Liao H.-L."/>
            <person name="Looney B."/>
            <person name="Rojas-Flechas A."/>
            <person name="Nash J."/>
            <person name="Hameed K."/>
            <person name="Schadt C."/>
            <person name="Martin F."/>
            <person name="Crous P.W."/>
            <person name="Miettinen O."/>
            <person name="Magnuson J.K."/>
            <person name="Labbe J."/>
            <person name="Jacobson D."/>
            <person name="Doktycz M.J."/>
            <person name="Veneault-Fourrey C."/>
            <person name="Kuo A."/>
            <person name="Mondo S."/>
            <person name="Calhoun S."/>
            <person name="Riley R."/>
            <person name="Ohm R."/>
            <person name="LaButti K."/>
            <person name="Andreopoulos B."/>
            <person name="Pangilinan J."/>
            <person name="Nolan M."/>
            <person name="Tritt A."/>
            <person name="Clum A."/>
            <person name="Lipzen A."/>
            <person name="Daum C."/>
            <person name="Barry K."/>
            <person name="Grigoriev I.V."/>
            <person name="Vilgalys R."/>
        </authorList>
    </citation>
    <scope>NUCLEOTIDE SEQUENCE</scope>
    <source>
        <strain evidence="3">PMI_201</strain>
    </source>
</reference>
<accession>A0AAD4KNN3</accession>
<name>A0AAD4KNN3_9EURO</name>
<sequence>MAASTQPDRLLAHALQERAIKFNQASIAADFNLETENGRRNAQWAADHVTSPTLLSKEELALLNSLEKSGASQAFLRHPALTSTRPLDEDAIRAATANLKSSTATYLEHTAVLKSQHATLEKLQSGRREADREYDRYINDLTRRHLLEKQRKKAMSEDLIKDFESRISLQQQQIQVEKRQLLQTVTTKLRNDDRVLVQVERFAAELEMTEEDENTEKRVMHLTLTLSKLISEEIQCRLDRLYLDSLIRSDENTKQETDLDDRISMLEEDLDSLYLEVEALAEMSARQEFGQRIRDELQKSKQNLDHSSEECLEMISRLLSEMTESTNQVTDRLLHYQSYREALTLLASLYMNENARNETVNSKDKRSHRRQSSIKSISGQLTTSQKPQSQALDNILRRLGISGMEQGPLNQCDSAGLISESRIRMVELLNNLNTSTEMPLTEELGSTDKAKELFAFSLQRDSQFRISLSDQFQKERLTDLERRLTIIQKGIEGINLGTLVEQTEMRERQLKGNKDVKPEI</sequence>
<feature type="coiled-coil region" evidence="1">
    <location>
        <begin position="120"/>
        <end position="180"/>
    </location>
</feature>
<dbReference type="EMBL" id="JAJTJA010000007">
    <property type="protein sequence ID" value="KAH8695920.1"/>
    <property type="molecule type" value="Genomic_DNA"/>
</dbReference>
<dbReference type="GeneID" id="70241631"/>
<keyword evidence="4" id="KW-1185">Reference proteome</keyword>
<dbReference type="Proteomes" id="UP001201262">
    <property type="component" value="Unassembled WGS sequence"/>
</dbReference>